<keyword evidence="2" id="KW-1185">Reference proteome</keyword>
<gene>
    <name evidence="1" type="ORF">BV25DRAFT_1164056</name>
</gene>
<evidence type="ECO:0000313" key="1">
    <source>
        <dbReference type="EMBL" id="KAI0059043.1"/>
    </source>
</evidence>
<reference evidence="1" key="2">
    <citation type="journal article" date="2022" name="New Phytol.">
        <title>Evolutionary transition to the ectomycorrhizal habit in the genomes of a hyperdiverse lineage of mushroom-forming fungi.</title>
        <authorList>
            <person name="Looney B."/>
            <person name="Miyauchi S."/>
            <person name="Morin E."/>
            <person name="Drula E."/>
            <person name="Courty P.E."/>
            <person name="Kohler A."/>
            <person name="Kuo A."/>
            <person name="LaButti K."/>
            <person name="Pangilinan J."/>
            <person name="Lipzen A."/>
            <person name="Riley R."/>
            <person name="Andreopoulos W."/>
            <person name="He G."/>
            <person name="Johnson J."/>
            <person name="Nolan M."/>
            <person name="Tritt A."/>
            <person name="Barry K.W."/>
            <person name="Grigoriev I.V."/>
            <person name="Nagy L.G."/>
            <person name="Hibbett D."/>
            <person name="Henrissat B."/>
            <person name="Matheny P.B."/>
            <person name="Labbe J."/>
            <person name="Martin F.M."/>
        </authorList>
    </citation>
    <scope>NUCLEOTIDE SEQUENCE</scope>
    <source>
        <strain evidence="1">HHB10654</strain>
    </source>
</reference>
<dbReference type="EMBL" id="MU277229">
    <property type="protein sequence ID" value="KAI0059043.1"/>
    <property type="molecule type" value="Genomic_DNA"/>
</dbReference>
<evidence type="ECO:0000313" key="2">
    <source>
        <dbReference type="Proteomes" id="UP000814140"/>
    </source>
</evidence>
<name>A0ACB8SS42_9AGAM</name>
<sequence length="324" mass="36707">MPLSRIARSSAIKLRKMTLLPNELWFNITARVLGEYLRDVLTNATDPYDAITVLLHVNVMLRACTMNPLYSLWGDTFINPRDMSLSNYQTFVALLRECSADAQADVLDSQAGFAAHKEPTRAFHRSLCAIVAMSERYFACVKRESMFLSIGFWLYFESDLDGVTKWTKELIATTQDCANAPLWEGVIEALLEQQFRVLKVNLVGAILWDLRSAIQASDSSEWAQTTTIEDILESAKQSRAKAVTEFECNARAMLLDKADVDLARAPLTAKHVYALVMYGQTNMLQSYVKRGGKWRTLCQIWYMILPMKTNRQADSQRFSGSKVT</sequence>
<protein>
    <submittedName>
        <fullName evidence="1">Uncharacterized protein</fullName>
    </submittedName>
</protein>
<reference evidence="1" key="1">
    <citation type="submission" date="2021-03" db="EMBL/GenBank/DDBJ databases">
        <authorList>
            <consortium name="DOE Joint Genome Institute"/>
            <person name="Ahrendt S."/>
            <person name="Looney B.P."/>
            <person name="Miyauchi S."/>
            <person name="Morin E."/>
            <person name="Drula E."/>
            <person name="Courty P.E."/>
            <person name="Chicoki N."/>
            <person name="Fauchery L."/>
            <person name="Kohler A."/>
            <person name="Kuo A."/>
            <person name="Labutti K."/>
            <person name="Pangilinan J."/>
            <person name="Lipzen A."/>
            <person name="Riley R."/>
            <person name="Andreopoulos W."/>
            <person name="He G."/>
            <person name="Johnson J."/>
            <person name="Barry K.W."/>
            <person name="Grigoriev I.V."/>
            <person name="Nagy L."/>
            <person name="Hibbett D."/>
            <person name="Henrissat B."/>
            <person name="Matheny P.B."/>
            <person name="Labbe J."/>
            <person name="Martin F."/>
        </authorList>
    </citation>
    <scope>NUCLEOTIDE SEQUENCE</scope>
    <source>
        <strain evidence="1">HHB10654</strain>
    </source>
</reference>
<organism evidence="1 2">
    <name type="scientific">Artomyces pyxidatus</name>
    <dbReference type="NCBI Taxonomy" id="48021"/>
    <lineage>
        <taxon>Eukaryota</taxon>
        <taxon>Fungi</taxon>
        <taxon>Dikarya</taxon>
        <taxon>Basidiomycota</taxon>
        <taxon>Agaricomycotina</taxon>
        <taxon>Agaricomycetes</taxon>
        <taxon>Russulales</taxon>
        <taxon>Auriscalpiaceae</taxon>
        <taxon>Artomyces</taxon>
    </lineage>
</organism>
<proteinExistence type="predicted"/>
<comment type="caution">
    <text evidence="1">The sequence shown here is derived from an EMBL/GenBank/DDBJ whole genome shotgun (WGS) entry which is preliminary data.</text>
</comment>
<dbReference type="Proteomes" id="UP000814140">
    <property type="component" value="Unassembled WGS sequence"/>
</dbReference>
<accession>A0ACB8SS42</accession>